<evidence type="ECO:0000313" key="5">
    <source>
        <dbReference type="Proteomes" id="UP000016412"/>
    </source>
</evidence>
<evidence type="ECO:0000313" key="3">
    <source>
        <dbReference type="EMBL" id="ERF60985.1"/>
    </source>
</evidence>
<dbReference type="NCBIfam" id="TIGR01552">
    <property type="entry name" value="phd_fam"/>
    <property type="match status" value="1"/>
</dbReference>
<dbReference type="eggNOG" id="ENOG5031CYR">
    <property type="taxonomic scope" value="Bacteria"/>
</dbReference>
<gene>
    <name evidence="4" type="ORF">HMPREF0860_1914</name>
    <name evidence="3" type="ORF">HMPREF1325_1221</name>
</gene>
<comment type="function">
    <text evidence="2">Antitoxin component of a type II toxin-antitoxin (TA) system.</text>
</comment>
<evidence type="ECO:0000256" key="2">
    <source>
        <dbReference type="RuleBase" id="RU362080"/>
    </source>
</evidence>
<dbReference type="EMBL" id="AUZJ01000020">
    <property type="protein sequence ID" value="ERF60985.1"/>
    <property type="molecule type" value="Genomic_DNA"/>
</dbReference>
<comment type="similarity">
    <text evidence="1 2">Belongs to the phD/YefM antitoxin family.</text>
</comment>
<dbReference type="PATRIC" id="fig|1125725.3.peg.995"/>
<evidence type="ECO:0000313" key="6">
    <source>
        <dbReference type="Proteomes" id="UP000016646"/>
    </source>
</evidence>
<accession>U1GSN9</accession>
<dbReference type="Proteomes" id="UP000016412">
    <property type="component" value="Unassembled WGS sequence"/>
</dbReference>
<dbReference type="Proteomes" id="UP000016646">
    <property type="component" value="Unassembled WGS sequence"/>
</dbReference>
<dbReference type="STRING" id="1125725.HMPREF1325_1221"/>
<reference evidence="5 6" key="1">
    <citation type="submission" date="2013-08" db="EMBL/GenBank/DDBJ databases">
        <authorList>
            <person name="Durkin A.S."/>
            <person name="Haft D.R."/>
            <person name="McCorrison J."/>
            <person name="Torralba M."/>
            <person name="Gillis M."/>
            <person name="Haft D.H."/>
            <person name="Methe B."/>
            <person name="Sutton G."/>
            <person name="Nelson K.E."/>
        </authorList>
    </citation>
    <scope>NUCLEOTIDE SEQUENCE [LARGE SCALE GENOMIC DNA]</scope>
    <source>
        <strain evidence="4 6">ATCC 35536</strain>
        <strain evidence="3 5">VPI DR56BR1116</strain>
    </source>
</reference>
<dbReference type="InterPro" id="IPR006442">
    <property type="entry name" value="Antitoxin_Phd/YefM"/>
</dbReference>
<proteinExistence type="inferred from homology"/>
<sequence length="94" mass="11168">MRMCRSSIYDARNNFSALIKMAEAGESVELTRRDKPVAVIISYEAYRERHIRRKNWLSEWRKAHADSLLDEGLPYVRSREMPDPKKAQKLWSEK</sequence>
<comment type="caution">
    <text evidence="3">The sequence shown here is derived from an EMBL/GenBank/DDBJ whole genome shotgun (WGS) entry which is preliminary data.</text>
</comment>
<organism evidence="3 5">
    <name type="scientific">Treponema socranskii subsp. socranskii VPI DR56BR1116 = ATCC 35536</name>
    <dbReference type="NCBI Taxonomy" id="1125725"/>
    <lineage>
        <taxon>Bacteria</taxon>
        <taxon>Pseudomonadati</taxon>
        <taxon>Spirochaetota</taxon>
        <taxon>Spirochaetia</taxon>
        <taxon>Spirochaetales</taxon>
        <taxon>Treponemataceae</taxon>
        <taxon>Treponema</taxon>
    </lineage>
</organism>
<dbReference type="EMBL" id="AVQI01000030">
    <property type="protein sequence ID" value="ERK03844.1"/>
    <property type="molecule type" value="Genomic_DNA"/>
</dbReference>
<name>U1GSN9_TRESO</name>
<evidence type="ECO:0000256" key="1">
    <source>
        <dbReference type="ARBA" id="ARBA00009981"/>
    </source>
</evidence>
<dbReference type="SUPFAM" id="SSF143120">
    <property type="entry name" value="YefM-like"/>
    <property type="match status" value="1"/>
</dbReference>
<keyword evidence="6" id="KW-1185">Reference proteome</keyword>
<dbReference type="InterPro" id="IPR036165">
    <property type="entry name" value="YefM-like_sf"/>
</dbReference>
<dbReference type="Pfam" id="PF02604">
    <property type="entry name" value="PhdYeFM_antitox"/>
    <property type="match status" value="1"/>
</dbReference>
<evidence type="ECO:0000313" key="4">
    <source>
        <dbReference type="EMBL" id="ERK03844.1"/>
    </source>
</evidence>
<protein>
    <recommendedName>
        <fullName evidence="2">Antitoxin</fullName>
    </recommendedName>
</protein>
<dbReference type="Gene3D" id="3.40.1620.10">
    <property type="entry name" value="YefM-like domain"/>
    <property type="match status" value="1"/>
</dbReference>
<dbReference type="AlphaFoldDB" id="U1GSN9"/>